<accession>A0A1U7JL29</accession>
<evidence type="ECO:0000313" key="2">
    <source>
        <dbReference type="EMBL" id="OKL45351.1"/>
    </source>
</evidence>
<evidence type="ECO:0000313" key="3">
    <source>
        <dbReference type="Proteomes" id="UP000185783"/>
    </source>
</evidence>
<sequence>MTDASRTNTPTSGAPSDEGKNDGKKPLVSKAFIRALQEVQKLSNSEQMLLIVLLYYLRKRGS</sequence>
<gene>
    <name evidence="2" type="ORF">A3843_03195</name>
</gene>
<protein>
    <submittedName>
        <fullName evidence="2">Uncharacterized protein</fullName>
    </submittedName>
</protein>
<evidence type="ECO:0000256" key="1">
    <source>
        <dbReference type="SAM" id="MobiDB-lite"/>
    </source>
</evidence>
<reference evidence="2 3" key="1">
    <citation type="submission" date="2016-03" db="EMBL/GenBank/DDBJ databases">
        <title>Genome sequence of Nesiotobacter sp. nov., a moderately halophilic alphaproteobacterium isolated from the Yellow Sea, China.</title>
        <authorList>
            <person name="Zhang G."/>
            <person name="Zhang R."/>
        </authorList>
    </citation>
    <scope>NUCLEOTIDE SEQUENCE [LARGE SCALE GENOMIC DNA]</scope>
    <source>
        <strain evidence="2 3">WB1-6</strain>
    </source>
</reference>
<dbReference type="EMBL" id="LVVZ01000005">
    <property type="protein sequence ID" value="OKL45351.1"/>
    <property type="molecule type" value="Genomic_DNA"/>
</dbReference>
<feature type="compositionally biased region" description="Polar residues" evidence="1">
    <location>
        <begin position="1"/>
        <end position="14"/>
    </location>
</feature>
<dbReference type="RefSeq" id="WP_028480147.1">
    <property type="nucleotide sequence ID" value="NZ_LVVZ01000005.1"/>
</dbReference>
<comment type="caution">
    <text evidence="2">The sequence shown here is derived from an EMBL/GenBank/DDBJ whole genome shotgun (WGS) entry which is preliminary data.</text>
</comment>
<dbReference type="STRING" id="197461.A3843_03195"/>
<name>A0A1U7JL29_9HYPH</name>
<dbReference type="AlphaFoldDB" id="A0A1U7JL29"/>
<keyword evidence="3" id="KW-1185">Reference proteome</keyword>
<dbReference type="Proteomes" id="UP000185783">
    <property type="component" value="Unassembled WGS sequence"/>
</dbReference>
<feature type="region of interest" description="Disordered" evidence="1">
    <location>
        <begin position="1"/>
        <end position="25"/>
    </location>
</feature>
<organism evidence="2 3">
    <name type="scientific">Pseudovibrio exalbescens</name>
    <dbReference type="NCBI Taxonomy" id="197461"/>
    <lineage>
        <taxon>Bacteria</taxon>
        <taxon>Pseudomonadati</taxon>
        <taxon>Pseudomonadota</taxon>
        <taxon>Alphaproteobacteria</taxon>
        <taxon>Hyphomicrobiales</taxon>
        <taxon>Stappiaceae</taxon>
        <taxon>Pseudovibrio</taxon>
    </lineage>
</organism>
<proteinExistence type="predicted"/>